<dbReference type="Gene3D" id="3.40.50.80">
    <property type="entry name" value="Nucleotide-binding domain of ferredoxin-NADP reductase (FNR) module"/>
    <property type="match status" value="1"/>
</dbReference>
<dbReference type="Proteomes" id="UP000823854">
    <property type="component" value="Unassembled WGS sequence"/>
</dbReference>
<accession>A0A9D2Q1E7</accession>
<feature type="compositionally biased region" description="Polar residues" evidence="1">
    <location>
        <begin position="1"/>
        <end position="13"/>
    </location>
</feature>
<dbReference type="SUPFAM" id="SSF63380">
    <property type="entry name" value="Riboflavin synthase domain-like"/>
    <property type="match status" value="1"/>
</dbReference>
<dbReference type="InterPro" id="IPR039261">
    <property type="entry name" value="FNR_nucleotide-bd"/>
</dbReference>
<evidence type="ECO:0000313" key="3">
    <source>
        <dbReference type="EMBL" id="HJC69150.1"/>
    </source>
</evidence>
<feature type="region of interest" description="Disordered" evidence="1">
    <location>
        <begin position="1"/>
        <end position="28"/>
    </location>
</feature>
<evidence type="ECO:0000259" key="2">
    <source>
        <dbReference type="PROSITE" id="PS51384"/>
    </source>
</evidence>
<gene>
    <name evidence="3" type="ORF">H9932_05670</name>
</gene>
<proteinExistence type="predicted"/>
<evidence type="ECO:0000313" key="4">
    <source>
        <dbReference type="Proteomes" id="UP000823854"/>
    </source>
</evidence>
<feature type="domain" description="FAD-binding FR-type" evidence="2">
    <location>
        <begin position="27"/>
        <end position="154"/>
    </location>
</feature>
<dbReference type="GO" id="GO:0016491">
    <property type="term" value="F:oxidoreductase activity"/>
    <property type="evidence" value="ECO:0007669"/>
    <property type="project" value="InterPro"/>
</dbReference>
<evidence type="ECO:0000256" key="1">
    <source>
        <dbReference type="SAM" id="MobiDB-lite"/>
    </source>
</evidence>
<dbReference type="Gene3D" id="2.40.30.10">
    <property type="entry name" value="Translation factors"/>
    <property type="match status" value="1"/>
</dbReference>
<organism evidence="3 4">
    <name type="scientific">Candidatus Brachybacterium intestinipullorum</name>
    <dbReference type="NCBI Taxonomy" id="2838512"/>
    <lineage>
        <taxon>Bacteria</taxon>
        <taxon>Bacillati</taxon>
        <taxon>Actinomycetota</taxon>
        <taxon>Actinomycetes</taxon>
        <taxon>Micrococcales</taxon>
        <taxon>Dermabacteraceae</taxon>
        <taxon>Brachybacterium</taxon>
    </lineage>
</organism>
<protein>
    <submittedName>
        <fullName evidence="3">Siderophore-interacting protein</fullName>
    </submittedName>
</protein>
<dbReference type="PANTHER" id="PTHR30157">
    <property type="entry name" value="FERRIC REDUCTASE, NADPH-DEPENDENT"/>
    <property type="match status" value="1"/>
</dbReference>
<dbReference type="AlphaFoldDB" id="A0A9D2Q1E7"/>
<dbReference type="InterPro" id="IPR017938">
    <property type="entry name" value="Riboflavin_synthase-like_b-brl"/>
</dbReference>
<name>A0A9D2Q1E7_9MICO</name>
<dbReference type="InterPro" id="IPR039374">
    <property type="entry name" value="SIP_fam"/>
</dbReference>
<dbReference type="Pfam" id="PF08021">
    <property type="entry name" value="FAD_binding_9"/>
    <property type="match status" value="1"/>
</dbReference>
<dbReference type="InterPro" id="IPR013113">
    <property type="entry name" value="SIP_FAD-bd"/>
</dbReference>
<sequence length="292" mass="31817">MQTTASQTASPQAQGAAPAERRARKNRPQAVLEVLGKTRISPRLLRLTLGGEGYAALNRNEQTDAYVKLLIADPHSGLTPPYDLDALRERSPELLPTRRTYTVRRWDDAAQRIDIDVVLHGEPGDEGVAARWADEAQPGDLIAMNGAGGGYSPSPESTRHLLIGDHAALPAIAAALESMEPDAQGLALIHLDHEEDVLDLVHPEGVELRWVLGPREQLLDEVGALDLSDPAGLGVFCHVERGITKQLRRLLVKEAGIPRDQISISAYWALGRIEDQFQAEKREPVGAIDTDD</sequence>
<dbReference type="PANTHER" id="PTHR30157:SF0">
    <property type="entry name" value="NADPH-DEPENDENT FERRIC-CHELATE REDUCTASE"/>
    <property type="match status" value="1"/>
</dbReference>
<dbReference type="InterPro" id="IPR017927">
    <property type="entry name" value="FAD-bd_FR_type"/>
</dbReference>
<dbReference type="CDD" id="cd06193">
    <property type="entry name" value="siderophore_interacting"/>
    <property type="match status" value="1"/>
</dbReference>
<dbReference type="PROSITE" id="PS51384">
    <property type="entry name" value="FAD_FR"/>
    <property type="match status" value="1"/>
</dbReference>
<reference evidence="3" key="1">
    <citation type="journal article" date="2021" name="PeerJ">
        <title>Extensive microbial diversity within the chicken gut microbiome revealed by metagenomics and culture.</title>
        <authorList>
            <person name="Gilroy R."/>
            <person name="Ravi A."/>
            <person name="Getino M."/>
            <person name="Pursley I."/>
            <person name="Horton D.L."/>
            <person name="Alikhan N.F."/>
            <person name="Baker D."/>
            <person name="Gharbi K."/>
            <person name="Hall N."/>
            <person name="Watson M."/>
            <person name="Adriaenssens E.M."/>
            <person name="Foster-Nyarko E."/>
            <person name="Jarju S."/>
            <person name="Secka A."/>
            <person name="Antonio M."/>
            <person name="Oren A."/>
            <person name="Chaudhuri R.R."/>
            <person name="La Ragione R."/>
            <person name="Hildebrand F."/>
            <person name="Pallen M.J."/>
        </authorList>
    </citation>
    <scope>NUCLEOTIDE SEQUENCE</scope>
    <source>
        <strain evidence="3">CHK130-7132</strain>
    </source>
</reference>
<dbReference type="InterPro" id="IPR007037">
    <property type="entry name" value="SIP_rossman_dom"/>
</dbReference>
<dbReference type="Pfam" id="PF04954">
    <property type="entry name" value="SIP"/>
    <property type="match status" value="1"/>
</dbReference>
<comment type="caution">
    <text evidence="3">The sequence shown here is derived from an EMBL/GenBank/DDBJ whole genome shotgun (WGS) entry which is preliminary data.</text>
</comment>
<dbReference type="EMBL" id="DWWC01000106">
    <property type="protein sequence ID" value="HJC69150.1"/>
    <property type="molecule type" value="Genomic_DNA"/>
</dbReference>
<reference evidence="3" key="2">
    <citation type="submission" date="2021-04" db="EMBL/GenBank/DDBJ databases">
        <authorList>
            <person name="Gilroy R."/>
        </authorList>
    </citation>
    <scope>NUCLEOTIDE SEQUENCE</scope>
    <source>
        <strain evidence="3">CHK130-7132</strain>
    </source>
</reference>